<dbReference type="CDD" id="cd22343">
    <property type="entry name" value="PDDEXK_lambda_exonuclease-like"/>
    <property type="match status" value="1"/>
</dbReference>
<dbReference type="PROSITE" id="PS50966">
    <property type="entry name" value="ZF_SWIM"/>
    <property type="match status" value="1"/>
</dbReference>
<feature type="region of interest" description="Disordered" evidence="2">
    <location>
        <begin position="1"/>
        <end position="22"/>
    </location>
</feature>
<feature type="region of interest" description="Disordered" evidence="2">
    <location>
        <begin position="604"/>
        <end position="644"/>
    </location>
</feature>
<keyword evidence="1" id="KW-0479">Metal-binding</keyword>
<dbReference type="PANTHER" id="PTHR47526:SF3">
    <property type="entry name" value="PHD-TYPE DOMAIN-CONTAINING PROTEIN"/>
    <property type="match status" value="1"/>
</dbReference>
<feature type="domain" description="SWIM-type" evidence="3">
    <location>
        <begin position="179"/>
        <end position="218"/>
    </location>
</feature>
<evidence type="ECO:0000313" key="4">
    <source>
        <dbReference type="EMBL" id="CAH1272142.1"/>
    </source>
</evidence>
<organism evidence="4 5">
    <name type="scientific">Branchiostoma lanceolatum</name>
    <name type="common">Common lancelet</name>
    <name type="synonym">Amphioxus lanceolatum</name>
    <dbReference type="NCBI Taxonomy" id="7740"/>
    <lineage>
        <taxon>Eukaryota</taxon>
        <taxon>Metazoa</taxon>
        <taxon>Chordata</taxon>
        <taxon>Cephalochordata</taxon>
        <taxon>Leptocardii</taxon>
        <taxon>Amphioxiformes</taxon>
        <taxon>Branchiostomatidae</taxon>
        <taxon>Branchiostoma</taxon>
    </lineage>
</organism>
<gene>
    <name evidence="4" type="primary">Hypp4777</name>
    <name evidence="4" type="ORF">BLAG_LOCUS23869</name>
</gene>
<protein>
    <submittedName>
        <fullName evidence="4">Hypp4777 protein</fullName>
    </submittedName>
</protein>
<dbReference type="AlphaFoldDB" id="A0A8K0ADX6"/>
<dbReference type="OrthoDB" id="10035901at2759"/>
<dbReference type="InterPro" id="IPR007527">
    <property type="entry name" value="Znf_SWIM"/>
</dbReference>
<dbReference type="InterPro" id="IPR019080">
    <property type="entry name" value="YqaJ_viral_recombinase"/>
</dbReference>
<dbReference type="SUPFAM" id="SSF52980">
    <property type="entry name" value="Restriction endonuclease-like"/>
    <property type="match status" value="1"/>
</dbReference>
<feature type="compositionally biased region" description="Polar residues" evidence="2">
    <location>
        <begin position="615"/>
        <end position="637"/>
    </location>
</feature>
<dbReference type="GO" id="GO:0006281">
    <property type="term" value="P:DNA repair"/>
    <property type="evidence" value="ECO:0007669"/>
    <property type="project" value="UniProtKB-ARBA"/>
</dbReference>
<dbReference type="Gene3D" id="3.90.320.10">
    <property type="match status" value="1"/>
</dbReference>
<evidence type="ECO:0000256" key="1">
    <source>
        <dbReference type="PROSITE-ProRule" id="PRU00325"/>
    </source>
</evidence>
<name>A0A8K0ADX6_BRALA</name>
<reference evidence="4" key="1">
    <citation type="submission" date="2022-01" db="EMBL/GenBank/DDBJ databases">
        <authorList>
            <person name="Braso-Vives M."/>
        </authorList>
    </citation>
    <scope>NUCLEOTIDE SEQUENCE</scope>
</reference>
<dbReference type="PANTHER" id="PTHR47526">
    <property type="entry name" value="ATP-DEPENDENT DNA HELICASE"/>
    <property type="match status" value="1"/>
</dbReference>
<feature type="compositionally biased region" description="Basic and acidic residues" evidence="2">
    <location>
        <begin position="8"/>
        <end position="21"/>
    </location>
</feature>
<dbReference type="InterPro" id="IPR011335">
    <property type="entry name" value="Restrct_endonuc-II-like"/>
</dbReference>
<dbReference type="Pfam" id="PF09588">
    <property type="entry name" value="YqaJ"/>
    <property type="match status" value="1"/>
</dbReference>
<evidence type="ECO:0000259" key="3">
    <source>
        <dbReference type="PROSITE" id="PS50966"/>
    </source>
</evidence>
<evidence type="ECO:0000313" key="5">
    <source>
        <dbReference type="Proteomes" id="UP000838412"/>
    </source>
</evidence>
<dbReference type="EMBL" id="OV696693">
    <property type="protein sequence ID" value="CAH1272142.1"/>
    <property type="molecule type" value="Genomic_DNA"/>
</dbReference>
<sequence>MGLFGGKLRQDRKMASGEPPRKFSSWTVANLSKFLRDRQVPVANARKDELVRNCIAADQLGLLPNPNIAGDNANCRRRKLTLDGGVIRLPDPDELKTGWEDSPASFPNLVQDSVERYLDEKNRAIDISTGGRESLRDGKSLYVSGHIGSVQYHGVGGNIPYCFMRSVCIRETSLREVPYKLWIIIHKEKQALVESFCTCPAGLRGTCKHVSALCHYIIAIAARGENTAVTEQRQTWNAPPKNLHPPEFMHNINIRKVQGNCVIENEERRPKRFKYDPRAPNDRGERSIYQLDMDGLRDATNGAAGILTYFPGVPDNQEPCMADLSVVLEEIVEHEPVACLPPTLTEMAKTASESSLLEECLKPLSQSEVQTVSNATQDQAESNLWFDYRAGRITASNLATVVKKVNPGTGELSQRNDSLIKTIMGYYPAVSSAAIDWGKYNESSAVKMFLKANRHSHKNMSTKKCGLVLCDTLPILAATPDAMVQCSCCGLRPLEVKNPYTYRGLSVNKFAEQPDSCLHITTDGQIKLKRDHPYYFQVQAQLLCTHADIGYFAVKTASPYSNFHCEEICIDTQLLNDAVDKVKRVFEAVIMPELIHGNLRKRMEANKTQEPLPPASTQEPLPPASTQEPLPPASTQEPLPPAAT</sequence>
<keyword evidence="5" id="KW-1185">Reference proteome</keyword>
<evidence type="ECO:0000256" key="2">
    <source>
        <dbReference type="SAM" id="MobiDB-lite"/>
    </source>
</evidence>
<dbReference type="InterPro" id="IPR011604">
    <property type="entry name" value="PDDEXK-like_dom_sf"/>
</dbReference>
<dbReference type="Proteomes" id="UP000838412">
    <property type="component" value="Chromosome 8"/>
</dbReference>
<proteinExistence type="predicted"/>
<dbReference type="GO" id="GO:0008270">
    <property type="term" value="F:zinc ion binding"/>
    <property type="evidence" value="ECO:0007669"/>
    <property type="project" value="UniProtKB-KW"/>
</dbReference>
<accession>A0A8K0ADX6</accession>
<keyword evidence="1" id="KW-0863">Zinc-finger</keyword>
<keyword evidence="1" id="KW-0862">Zinc</keyword>